<keyword evidence="1" id="KW-0812">Transmembrane</keyword>
<dbReference type="Proteomes" id="UP000002748">
    <property type="component" value="Unassembled WGS sequence"/>
</dbReference>
<keyword evidence="1" id="KW-1133">Transmembrane helix</keyword>
<evidence type="ECO:0000313" key="2">
    <source>
        <dbReference type="EMBL" id="EJT51035.1"/>
    </source>
</evidence>
<dbReference type="HOGENOM" id="CLU_1961138_0_0_1"/>
<protein>
    <submittedName>
        <fullName evidence="2">Uncharacterized protein</fullName>
    </submittedName>
</protein>
<dbReference type="KEGG" id="tasa:A1Q1_07770"/>
<evidence type="ECO:0000313" key="3">
    <source>
        <dbReference type="Proteomes" id="UP000002748"/>
    </source>
</evidence>
<gene>
    <name evidence="2" type="ORF">A1Q1_07770</name>
</gene>
<dbReference type="OrthoDB" id="2558918at2759"/>
<accession>J4UHJ5</accession>
<sequence length="128" mass="14447">MGCLGREKQKKEKVLPKSKFGQMLFTGRQKMIFFFFVFYACIDITMLGLISEQLQKYGNLNTRYPTLMYYHALGLGAKLQVSAALALAWEATVRTPADASRALDAITVHGPSRLRHSLERQAVTQEFA</sequence>
<organism evidence="2 3">
    <name type="scientific">Trichosporon asahii var. asahii (strain ATCC 90039 / CBS 2479 / JCM 2466 / KCTC 7840 / NBRC 103889/ NCYC 2677 / UAMH 7654)</name>
    <name type="common">Yeast</name>
    <dbReference type="NCBI Taxonomy" id="1186058"/>
    <lineage>
        <taxon>Eukaryota</taxon>
        <taxon>Fungi</taxon>
        <taxon>Dikarya</taxon>
        <taxon>Basidiomycota</taxon>
        <taxon>Agaricomycotina</taxon>
        <taxon>Tremellomycetes</taxon>
        <taxon>Trichosporonales</taxon>
        <taxon>Trichosporonaceae</taxon>
        <taxon>Trichosporon</taxon>
    </lineage>
</organism>
<dbReference type="VEuPathDB" id="FungiDB:A1Q1_07770"/>
<reference evidence="2 3" key="1">
    <citation type="journal article" date="2012" name="Eukaryot. Cell">
        <title>Draft genome sequence of CBS 2479, the standard type strain of Trichosporon asahii.</title>
        <authorList>
            <person name="Yang R.Y."/>
            <person name="Li H.T."/>
            <person name="Zhu H."/>
            <person name="Zhou G.P."/>
            <person name="Wang M."/>
            <person name="Wang L."/>
        </authorList>
    </citation>
    <scope>NUCLEOTIDE SEQUENCE [LARGE SCALE GENOMIC DNA]</scope>
    <source>
        <strain evidence="3">ATCC 90039 / CBS 2479 / JCM 2466 / KCTC 7840 / NCYC 2677 / UAMH 7654</strain>
    </source>
</reference>
<comment type="caution">
    <text evidence="2">The sequence shown here is derived from an EMBL/GenBank/DDBJ whole genome shotgun (WGS) entry which is preliminary data.</text>
</comment>
<feature type="transmembrane region" description="Helical" evidence="1">
    <location>
        <begin position="70"/>
        <end position="89"/>
    </location>
</feature>
<dbReference type="EMBL" id="ALBS01000076">
    <property type="protein sequence ID" value="EJT51035.1"/>
    <property type="molecule type" value="Genomic_DNA"/>
</dbReference>
<name>J4UHJ5_TRIAS</name>
<proteinExistence type="predicted"/>
<dbReference type="RefSeq" id="XP_014182257.1">
    <property type="nucleotide sequence ID" value="XM_014326782.1"/>
</dbReference>
<dbReference type="GeneID" id="25991282"/>
<dbReference type="AlphaFoldDB" id="J4UHJ5"/>
<feature type="transmembrane region" description="Helical" evidence="1">
    <location>
        <begin position="31"/>
        <end position="50"/>
    </location>
</feature>
<evidence type="ECO:0000256" key="1">
    <source>
        <dbReference type="SAM" id="Phobius"/>
    </source>
</evidence>
<keyword evidence="1" id="KW-0472">Membrane</keyword>